<evidence type="ECO:0000256" key="2">
    <source>
        <dbReference type="ARBA" id="ARBA00005675"/>
    </source>
</evidence>
<reference evidence="20" key="1">
    <citation type="submission" date="2016-11" db="EMBL/GenBank/DDBJ databases">
        <authorList>
            <person name="Varghese N."/>
            <person name="Submissions S."/>
        </authorList>
    </citation>
    <scope>NUCLEOTIDE SEQUENCE [LARGE SCALE GENOMIC DNA]</scope>
    <source>
        <strain evidence="20">DSM 11792</strain>
    </source>
</reference>
<evidence type="ECO:0000256" key="8">
    <source>
        <dbReference type="ARBA" id="ARBA00022741"/>
    </source>
</evidence>
<dbReference type="SUPFAM" id="SSF56784">
    <property type="entry name" value="HAD-like"/>
    <property type="match status" value="1"/>
</dbReference>
<evidence type="ECO:0000256" key="13">
    <source>
        <dbReference type="ARBA" id="ARBA00022989"/>
    </source>
</evidence>
<evidence type="ECO:0000256" key="6">
    <source>
        <dbReference type="ARBA" id="ARBA00022692"/>
    </source>
</evidence>
<dbReference type="GO" id="GO:0005388">
    <property type="term" value="F:P-type calcium transporter activity"/>
    <property type="evidence" value="ECO:0007669"/>
    <property type="project" value="UniProtKB-EC"/>
</dbReference>
<feature type="transmembrane region" description="Helical" evidence="17">
    <location>
        <begin position="245"/>
        <end position="265"/>
    </location>
</feature>
<dbReference type="EC" id="7.2.2.10" evidence="3"/>
<dbReference type="InterPro" id="IPR023298">
    <property type="entry name" value="ATPase_P-typ_TM_dom_sf"/>
</dbReference>
<dbReference type="NCBIfam" id="TIGR01116">
    <property type="entry name" value="ATPase-IIA1_Ca"/>
    <property type="match status" value="1"/>
</dbReference>
<keyword evidence="9" id="KW-0106">Calcium</keyword>
<dbReference type="InterPro" id="IPR023214">
    <property type="entry name" value="HAD_sf"/>
</dbReference>
<evidence type="ECO:0000256" key="3">
    <source>
        <dbReference type="ARBA" id="ARBA00012790"/>
    </source>
</evidence>
<feature type="transmembrane region" description="Helical" evidence="17">
    <location>
        <begin position="848"/>
        <end position="867"/>
    </location>
</feature>
<dbReference type="Gene3D" id="3.40.1110.10">
    <property type="entry name" value="Calcium-transporting ATPase, cytoplasmic domain N"/>
    <property type="match status" value="1"/>
</dbReference>
<evidence type="ECO:0000256" key="15">
    <source>
        <dbReference type="ARBA" id="ARBA00023136"/>
    </source>
</evidence>
<evidence type="ECO:0000256" key="16">
    <source>
        <dbReference type="ARBA" id="ARBA00048694"/>
    </source>
</evidence>
<feature type="transmembrane region" description="Helical" evidence="17">
    <location>
        <begin position="61"/>
        <end position="77"/>
    </location>
</feature>
<name>A0A1M4U5B1_9FIRM</name>
<dbReference type="GO" id="GO:0005886">
    <property type="term" value="C:plasma membrane"/>
    <property type="evidence" value="ECO:0007669"/>
    <property type="project" value="UniProtKB-SubCell"/>
</dbReference>
<dbReference type="SUPFAM" id="SSF81665">
    <property type="entry name" value="Calcium ATPase, transmembrane domain M"/>
    <property type="match status" value="1"/>
</dbReference>
<dbReference type="PRINTS" id="PR00119">
    <property type="entry name" value="CATATPASE"/>
</dbReference>
<keyword evidence="11" id="KW-0460">Magnesium</keyword>
<keyword evidence="5" id="KW-0813">Transport</keyword>
<keyword evidence="20" id="KW-1185">Reference proteome</keyword>
<dbReference type="InterPro" id="IPR050510">
    <property type="entry name" value="Cation_transp_ATPase_P-type"/>
</dbReference>
<dbReference type="CDD" id="cd02089">
    <property type="entry name" value="P-type_ATPase_Ca_prok"/>
    <property type="match status" value="1"/>
</dbReference>
<evidence type="ECO:0000256" key="11">
    <source>
        <dbReference type="ARBA" id="ARBA00022842"/>
    </source>
</evidence>
<evidence type="ECO:0000313" key="19">
    <source>
        <dbReference type="EMBL" id="SHE51939.1"/>
    </source>
</evidence>
<dbReference type="SFLD" id="SFLDS00003">
    <property type="entry name" value="Haloacid_Dehalogenase"/>
    <property type="match status" value="1"/>
</dbReference>
<dbReference type="InterPro" id="IPR059000">
    <property type="entry name" value="ATPase_P-type_domA"/>
</dbReference>
<feature type="transmembrane region" description="Helical" evidence="17">
    <location>
        <begin position="778"/>
        <end position="804"/>
    </location>
</feature>
<dbReference type="GO" id="GO:0005524">
    <property type="term" value="F:ATP binding"/>
    <property type="evidence" value="ECO:0007669"/>
    <property type="project" value="UniProtKB-KW"/>
</dbReference>
<dbReference type="InterPro" id="IPR001757">
    <property type="entry name" value="P_typ_ATPase"/>
</dbReference>
<comment type="catalytic activity">
    <reaction evidence="16">
        <text>Ca(2+)(in) + ATP + H2O = Ca(2+)(out) + ADP + phosphate + H(+)</text>
        <dbReference type="Rhea" id="RHEA:18105"/>
        <dbReference type="ChEBI" id="CHEBI:15377"/>
        <dbReference type="ChEBI" id="CHEBI:15378"/>
        <dbReference type="ChEBI" id="CHEBI:29108"/>
        <dbReference type="ChEBI" id="CHEBI:30616"/>
        <dbReference type="ChEBI" id="CHEBI:43474"/>
        <dbReference type="ChEBI" id="CHEBI:456216"/>
        <dbReference type="EC" id="7.2.2.10"/>
    </reaction>
</comment>
<evidence type="ECO:0000313" key="20">
    <source>
        <dbReference type="Proteomes" id="UP000184196"/>
    </source>
</evidence>
<dbReference type="SMART" id="SM00831">
    <property type="entry name" value="Cation_ATPase_N"/>
    <property type="match status" value="1"/>
</dbReference>
<organism evidence="19 20">
    <name type="scientific">Desulfofundulus australicus DSM 11792</name>
    <dbReference type="NCBI Taxonomy" id="1121425"/>
    <lineage>
        <taxon>Bacteria</taxon>
        <taxon>Bacillati</taxon>
        <taxon>Bacillota</taxon>
        <taxon>Clostridia</taxon>
        <taxon>Eubacteriales</taxon>
        <taxon>Peptococcaceae</taxon>
        <taxon>Desulfofundulus</taxon>
    </lineage>
</organism>
<dbReference type="GO" id="GO:0140352">
    <property type="term" value="P:export from cell"/>
    <property type="evidence" value="ECO:0007669"/>
    <property type="project" value="UniProtKB-ARBA"/>
</dbReference>
<evidence type="ECO:0000256" key="12">
    <source>
        <dbReference type="ARBA" id="ARBA00022967"/>
    </source>
</evidence>
<accession>A0A1M4U5B1</accession>
<feature type="domain" description="Cation-transporting P-type ATPase N-terminal" evidence="18">
    <location>
        <begin position="4"/>
        <end position="78"/>
    </location>
</feature>
<dbReference type="InterPro" id="IPR006068">
    <property type="entry name" value="ATPase_P-typ_cation-transptr_C"/>
</dbReference>
<dbReference type="Pfam" id="PF00122">
    <property type="entry name" value="E1-E2_ATPase"/>
    <property type="match status" value="1"/>
</dbReference>
<dbReference type="PRINTS" id="PR00120">
    <property type="entry name" value="HATPASE"/>
</dbReference>
<dbReference type="InterPro" id="IPR005782">
    <property type="entry name" value="P-type_ATPase_IIA"/>
</dbReference>
<comment type="similarity">
    <text evidence="2">Belongs to the cation transport ATPase (P-type) (TC 3.A.3) family. Type IIA subfamily.</text>
</comment>
<dbReference type="Pfam" id="PF00690">
    <property type="entry name" value="Cation_ATPase_N"/>
    <property type="match status" value="1"/>
</dbReference>
<dbReference type="SUPFAM" id="SSF81653">
    <property type="entry name" value="Calcium ATPase, transduction domain A"/>
    <property type="match status" value="1"/>
</dbReference>
<feature type="transmembrane region" description="Helical" evidence="17">
    <location>
        <begin position="271"/>
        <end position="297"/>
    </location>
</feature>
<keyword evidence="5" id="KW-0109">Calcium transport</keyword>
<sequence>MPEQWYSLTGEEVAAVLKTNPHRGLDEREARDRISRFGPNELTRQPPVPLWRIFMEQFKDFMVLILLGATVISGFLGEFLDAATIIIIVIINAILGCIQEYRAERSMEALKQLTAPEARVVREGNEKKIPAATLVPGDVVLLEAGDRVPADLRLIQAVNLEIEESALTGESLPVKKRVEPILEKVTPGDARNMAYQGTVVTRGRGRGIVVATGMATEMGRIAGLIQEAGGEETPLQRRLAQLGRWLVAFCLLICALVVAVGIYRGEPAGQMFLAGVSLAVAAIPEGLPAIVTMALAIGVQRMIRRRAIIRKLPAVETLGCATVICSDKTGTLTQNEMTVRRAIIGQFPVEFTGEGYDPKGEVVTTLSPRSEEFQLFFKIAALCNNALLTRSGVTIGGMFRNLARRESPVWSINGDPTEGALLVMAAKAGFWREELERYEQRVMEIPFDSERKRMSVVYRHNDGTLAAYVKGAPDVILELCTHHYHHGRIIPLTPHQRKEILRQNASMASGALRVLALAWRRLGPKSPEELTEVEVEQNLVFVGLAGMIDPPRPAALSAVQRCRRAGIKVVMITGDHLLTAAAVAREMGILGGQRRIITGQELDQLDDDQLRKVAGEVTVYARVSPRHKLRIVRALKEAGHIVAMTGDGINDAPAIKEADIGIAMGITGTDVTKEASSMVLADDNFTTIVAAIEEGRGIYDNIRKFIRYLLSCNVGEVLVMFFAVLAGLPLPLLPIQILWMNLVTDGLPALALGVDPPDADIMYRLPRHPRESIFAHGLAWRILGSGLTIGMCTLLVFAGVHIFSQGCLELARTMAFNTLVFSQLFFVFTCRSEKHTIWEIGLFSNPHLLMAVLCSISLQLAVTYVPYLQPVFHTVPLNLTHWLLIILISLAPPLLNTFYRHLQLRAREKVMYIKV</sequence>
<dbReference type="GO" id="GO:0016887">
    <property type="term" value="F:ATP hydrolysis activity"/>
    <property type="evidence" value="ECO:0007669"/>
    <property type="project" value="InterPro"/>
</dbReference>
<evidence type="ECO:0000256" key="14">
    <source>
        <dbReference type="ARBA" id="ARBA00023065"/>
    </source>
</evidence>
<protein>
    <recommendedName>
        <fullName evidence="3">P-type Ca(2+) transporter</fullName>
        <ecNumber evidence="3">7.2.2.10</ecNumber>
    </recommendedName>
</protein>
<dbReference type="AlphaFoldDB" id="A0A1M4U5B1"/>
<proteinExistence type="inferred from homology"/>
<dbReference type="SFLD" id="SFLDF00027">
    <property type="entry name" value="p-type_atpase"/>
    <property type="match status" value="1"/>
</dbReference>
<evidence type="ECO:0000256" key="9">
    <source>
        <dbReference type="ARBA" id="ARBA00022837"/>
    </source>
</evidence>
<dbReference type="GO" id="GO:0046872">
    <property type="term" value="F:metal ion binding"/>
    <property type="evidence" value="ECO:0007669"/>
    <property type="project" value="UniProtKB-KW"/>
</dbReference>
<dbReference type="InterPro" id="IPR023299">
    <property type="entry name" value="ATPase_P-typ_cyto_dom_N"/>
</dbReference>
<dbReference type="InterPro" id="IPR008250">
    <property type="entry name" value="ATPase_P-typ_transduc_dom_A_sf"/>
</dbReference>
<dbReference type="RefSeq" id="WP_073162817.1">
    <property type="nucleotide sequence ID" value="NZ_FQUW01000006.1"/>
</dbReference>
<evidence type="ECO:0000256" key="7">
    <source>
        <dbReference type="ARBA" id="ARBA00022723"/>
    </source>
</evidence>
<feature type="transmembrane region" description="Helical" evidence="17">
    <location>
        <begin position="879"/>
        <end position="899"/>
    </location>
</feature>
<evidence type="ECO:0000256" key="4">
    <source>
        <dbReference type="ARBA" id="ARBA00022475"/>
    </source>
</evidence>
<evidence type="ECO:0000256" key="17">
    <source>
        <dbReference type="SAM" id="Phobius"/>
    </source>
</evidence>
<dbReference type="InterPro" id="IPR006413">
    <property type="entry name" value="P-type_ATPase_IIA_PMR1"/>
</dbReference>
<dbReference type="Gene3D" id="3.40.50.1000">
    <property type="entry name" value="HAD superfamily/HAD-like"/>
    <property type="match status" value="1"/>
</dbReference>
<dbReference type="SUPFAM" id="SSF81660">
    <property type="entry name" value="Metal cation-transporting ATPase, ATP-binding domain N"/>
    <property type="match status" value="1"/>
</dbReference>
<dbReference type="Gene3D" id="1.20.1110.10">
    <property type="entry name" value="Calcium-transporting ATPase, transmembrane domain"/>
    <property type="match status" value="1"/>
</dbReference>
<dbReference type="Pfam" id="PF13246">
    <property type="entry name" value="Cation_ATPase"/>
    <property type="match status" value="1"/>
</dbReference>
<dbReference type="InterPro" id="IPR044492">
    <property type="entry name" value="P_typ_ATPase_HD_dom"/>
</dbReference>
<keyword evidence="10" id="KW-0067">ATP-binding</keyword>
<dbReference type="OrthoDB" id="9760364at2"/>
<dbReference type="InterPro" id="IPR036412">
    <property type="entry name" value="HAD-like_sf"/>
</dbReference>
<keyword evidence="14" id="KW-0406">Ion transport</keyword>
<dbReference type="FunFam" id="3.40.50.1000:FF:000001">
    <property type="entry name" value="Phospholipid-transporting ATPase IC"/>
    <property type="match status" value="1"/>
</dbReference>
<evidence type="ECO:0000256" key="5">
    <source>
        <dbReference type="ARBA" id="ARBA00022568"/>
    </source>
</evidence>
<keyword evidence="7" id="KW-0479">Metal-binding</keyword>
<keyword evidence="12" id="KW-1278">Translocase</keyword>
<dbReference type="InterPro" id="IPR004014">
    <property type="entry name" value="ATPase_P-typ_cation-transptr_N"/>
</dbReference>
<keyword evidence="15 17" id="KW-0472">Membrane</keyword>
<gene>
    <name evidence="19" type="ORF">SAMN02745218_00406</name>
</gene>
<evidence type="ECO:0000256" key="10">
    <source>
        <dbReference type="ARBA" id="ARBA00022840"/>
    </source>
</evidence>
<keyword evidence="6 17" id="KW-0812">Transmembrane</keyword>
<dbReference type="EMBL" id="FQUW01000006">
    <property type="protein sequence ID" value="SHE51939.1"/>
    <property type="molecule type" value="Genomic_DNA"/>
</dbReference>
<dbReference type="FunFam" id="2.70.150.10:FF:000016">
    <property type="entry name" value="Calcium-transporting P-type ATPase putative"/>
    <property type="match status" value="1"/>
</dbReference>
<evidence type="ECO:0000256" key="1">
    <source>
        <dbReference type="ARBA" id="ARBA00004651"/>
    </source>
</evidence>
<comment type="subcellular location">
    <subcellularLocation>
        <location evidence="1">Cell membrane</location>
        <topology evidence="1">Multi-pass membrane protein</topology>
    </subcellularLocation>
</comment>
<dbReference type="PANTHER" id="PTHR43294">
    <property type="entry name" value="SODIUM/POTASSIUM-TRANSPORTING ATPASE SUBUNIT ALPHA"/>
    <property type="match status" value="1"/>
</dbReference>
<dbReference type="PANTHER" id="PTHR43294:SF21">
    <property type="entry name" value="CATION TRANSPORTING ATPASE"/>
    <property type="match status" value="1"/>
</dbReference>
<dbReference type="Proteomes" id="UP000184196">
    <property type="component" value="Unassembled WGS sequence"/>
</dbReference>
<dbReference type="NCBIfam" id="TIGR01522">
    <property type="entry name" value="ATPase-IIA2_Ca"/>
    <property type="match status" value="1"/>
</dbReference>
<dbReference type="FunFam" id="3.40.50.1000:FF:000028">
    <property type="entry name" value="Calcium-transporting P-type ATPase, putative"/>
    <property type="match status" value="1"/>
</dbReference>
<dbReference type="PROSITE" id="PS00154">
    <property type="entry name" value="ATPASE_E1_E2"/>
    <property type="match status" value="1"/>
</dbReference>
<dbReference type="Pfam" id="PF00689">
    <property type="entry name" value="Cation_ATPase_C"/>
    <property type="match status" value="1"/>
</dbReference>
<dbReference type="FunFam" id="1.20.1110.10:FF:000065">
    <property type="entry name" value="Sarcoplasmic/endoplasmic reticulum calcium ATPase 1"/>
    <property type="match status" value="1"/>
</dbReference>
<dbReference type="InterPro" id="IPR018303">
    <property type="entry name" value="ATPase_P-typ_P_site"/>
</dbReference>
<dbReference type="SFLD" id="SFLDG00002">
    <property type="entry name" value="C1.7:_P-type_atpase_like"/>
    <property type="match status" value="1"/>
</dbReference>
<evidence type="ECO:0000259" key="18">
    <source>
        <dbReference type="SMART" id="SM00831"/>
    </source>
</evidence>
<dbReference type="NCBIfam" id="TIGR01494">
    <property type="entry name" value="ATPase_P-type"/>
    <property type="match status" value="2"/>
</dbReference>
<keyword evidence="4" id="KW-1003">Cell membrane</keyword>
<keyword evidence="13 17" id="KW-1133">Transmembrane helix</keyword>
<dbReference type="Gene3D" id="2.70.150.10">
    <property type="entry name" value="Calcium-transporting ATPase, cytoplasmic transduction domain A"/>
    <property type="match status" value="1"/>
</dbReference>
<keyword evidence="8" id="KW-0547">Nucleotide-binding</keyword>